<evidence type="ECO:0000256" key="15">
    <source>
        <dbReference type="RuleBase" id="RU000687"/>
    </source>
</evidence>
<evidence type="ECO:0000256" key="2">
    <source>
        <dbReference type="ARBA" id="ARBA00022448"/>
    </source>
</evidence>
<dbReference type="InterPro" id="IPR006029">
    <property type="entry name" value="Neurotrans-gated_channel_TM"/>
</dbReference>
<accession>A0A2S1WM18</accession>
<protein>
    <submittedName>
        <fullName evidence="18">Putative nicotinic acetylcholine receptor 9</fullName>
    </submittedName>
</protein>
<evidence type="ECO:0000256" key="7">
    <source>
        <dbReference type="ARBA" id="ARBA00023065"/>
    </source>
</evidence>
<reference evidence="18" key="1">
    <citation type="submission" date="2018-02" db="EMBL/GenBank/DDBJ databases">
        <title>Hirudo verbana central nervous system transcriptome analysis of ion channel and receptor content.</title>
        <authorList>
            <person name="Northcutt A.J."/>
            <person name="Schulz D.J."/>
            <person name="Mesce K.A."/>
        </authorList>
    </citation>
    <scope>NUCLEOTIDE SEQUENCE</scope>
</reference>
<dbReference type="InterPro" id="IPR018000">
    <property type="entry name" value="Neurotransmitter_ion_chnl_CS"/>
</dbReference>
<dbReference type="InterPro" id="IPR038050">
    <property type="entry name" value="Neuro_actylchol_rec"/>
</dbReference>
<keyword evidence="5 15" id="KW-1133">Transmembrane helix</keyword>
<evidence type="ECO:0000256" key="3">
    <source>
        <dbReference type="ARBA" id="ARBA00022475"/>
    </source>
</evidence>
<dbReference type="NCBIfam" id="TIGR00860">
    <property type="entry name" value="LIC"/>
    <property type="match status" value="1"/>
</dbReference>
<evidence type="ECO:0000256" key="12">
    <source>
        <dbReference type="ARBA" id="ARBA00023286"/>
    </source>
</evidence>
<evidence type="ECO:0000256" key="5">
    <source>
        <dbReference type="ARBA" id="ARBA00022989"/>
    </source>
</evidence>
<feature type="transmembrane region" description="Helical" evidence="15">
    <location>
        <begin position="263"/>
        <end position="284"/>
    </location>
</feature>
<keyword evidence="10 18" id="KW-0675">Receptor</keyword>
<evidence type="ECO:0000259" key="17">
    <source>
        <dbReference type="Pfam" id="PF02932"/>
    </source>
</evidence>
<dbReference type="InterPro" id="IPR036719">
    <property type="entry name" value="Neuro-gated_channel_TM_sf"/>
</dbReference>
<dbReference type="FunFam" id="2.70.170.10:FF:000016">
    <property type="entry name" value="Nicotinic acetylcholine receptor subunit"/>
    <property type="match status" value="1"/>
</dbReference>
<keyword evidence="9" id="KW-1015">Disulfide bond</keyword>
<comment type="similarity">
    <text evidence="1">Belongs to the ligand-gated ion channel (TC 1.A.9) family. Acetylcholine receptor (TC 1.A.9.1) subfamily.</text>
</comment>
<organism evidence="18">
    <name type="scientific">Hirudo verbana</name>
    <dbReference type="NCBI Taxonomy" id="311461"/>
    <lineage>
        <taxon>Eukaryota</taxon>
        <taxon>Metazoa</taxon>
        <taxon>Spiralia</taxon>
        <taxon>Lophotrochozoa</taxon>
        <taxon>Annelida</taxon>
        <taxon>Clitellata</taxon>
        <taxon>Hirudinea</taxon>
        <taxon>Hirudinida</taxon>
        <taxon>Hirudiniformes</taxon>
        <taxon>Hirudinidae</taxon>
        <taxon>Hirudo</taxon>
    </lineage>
</organism>
<dbReference type="Pfam" id="PF02932">
    <property type="entry name" value="Neur_chan_memb"/>
    <property type="match status" value="1"/>
</dbReference>
<evidence type="ECO:0000256" key="9">
    <source>
        <dbReference type="ARBA" id="ARBA00023157"/>
    </source>
</evidence>
<dbReference type="InterPro" id="IPR006202">
    <property type="entry name" value="Neur_chan_lig-bd"/>
</dbReference>
<evidence type="ECO:0000256" key="14">
    <source>
        <dbReference type="ARBA" id="ARBA00034099"/>
    </source>
</evidence>
<keyword evidence="3" id="KW-1003">Cell membrane</keyword>
<feature type="transmembrane region" description="Helical" evidence="15">
    <location>
        <begin position="231"/>
        <end position="251"/>
    </location>
</feature>
<keyword evidence="8 15" id="KW-0472">Membrane</keyword>
<dbReference type="PRINTS" id="PR00254">
    <property type="entry name" value="NICOTINICR"/>
</dbReference>
<evidence type="ECO:0000313" key="18">
    <source>
        <dbReference type="EMBL" id="AWJ68160.1"/>
    </source>
</evidence>
<sequence length="507" mass="57408">MLLEWFAISMLSLGVVYGGRHEDRLISDIFVKRNHSSLARPVQHEAQAVEVVFGVTLQSIINVDEKKETLVSRLWLNYAWNDYKLRWNPEEYGGVDNIRVPWDKIWTPDILLYNSADEDIDSKFPVNVIVSHDGNCKWMPLGIYVSSCSIDIKWFPFDEQTCKMKFGSWTYDGTLINLTSFADAMETEAYQKNGEWDLLGAPAKLTHFFYECCPDNPYIDISYYLHIRRRYLYYGSNLIIPCALISSLAVFTFALPPDTNAKVSLGITILLALSVFQLIVAEMVPSTSLSVPLIGAYFALLMVLCTVSLIITIIVINFHHRKPEMSKISPFIDKYINNYLAWFLRISRPGRKPKSPFSKSNEGLKPMNLETTKFMVPSLPHPNSPNSRFSSYLSSQQSKINTNLSFQNGSRYRTNQDRPQEEAVGPALKGSLLKLKHELGAILNEMKFITSQAKDNDAASEEVNDWKFAAMVIDRFCFVIFTIILVVGTAGIFLSSSNLRASLGMGS</sequence>
<proteinExistence type="evidence at transcript level"/>
<evidence type="ECO:0000256" key="6">
    <source>
        <dbReference type="ARBA" id="ARBA00023018"/>
    </source>
</evidence>
<dbReference type="PANTHER" id="PTHR18945">
    <property type="entry name" value="NEUROTRANSMITTER GATED ION CHANNEL"/>
    <property type="match status" value="1"/>
</dbReference>
<feature type="signal peptide" evidence="15">
    <location>
        <begin position="1"/>
        <end position="18"/>
    </location>
</feature>
<keyword evidence="7 15" id="KW-0406">Ion transport</keyword>
<feature type="domain" description="Neurotransmitter-gated ion-channel transmembrane" evidence="17">
    <location>
        <begin position="238"/>
        <end position="493"/>
    </location>
</feature>
<evidence type="ECO:0000256" key="13">
    <source>
        <dbReference type="ARBA" id="ARBA00023303"/>
    </source>
</evidence>
<dbReference type="EMBL" id="MG973307">
    <property type="protein sequence ID" value="AWJ68160.1"/>
    <property type="molecule type" value="mRNA"/>
</dbReference>
<feature type="domain" description="Neurotransmitter-gated ion-channel ligand-binding" evidence="16">
    <location>
        <begin position="23"/>
        <end position="231"/>
    </location>
</feature>
<evidence type="ECO:0000256" key="8">
    <source>
        <dbReference type="ARBA" id="ARBA00023136"/>
    </source>
</evidence>
<dbReference type="SUPFAM" id="SSF90112">
    <property type="entry name" value="Neurotransmitter-gated ion-channel transmembrane pore"/>
    <property type="match status" value="1"/>
</dbReference>
<dbReference type="Gene3D" id="2.70.170.10">
    <property type="entry name" value="Neurotransmitter-gated ion-channel ligand-binding domain"/>
    <property type="match status" value="1"/>
</dbReference>
<keyword evidence="12" id="KW-1071">Ligand-gated ion channel</keyword>
<dbReference type="GO" id="GO:0045211">
    <property type="term" value="C:postsynaptic membrane"/>
    <property type="evidence" value="ECO:0007669"/>
    <property type="project" value="InterPro"/>
</dbReference>
<evidence type="ECO:0000259" key="16">
    <source>
        <dbReference type="Pfam" id="PF02931"/>
    </source>
</evidence>
<feature type="transmembrane region" description="Helical" evidence="15">
    <location>
        <begin position="476"/>
        <end position="495"/>
    </location>
</feature>
<feature type="transmembrane region" description="Helical" evidence="15">
    <location>
        <begin position="296"/>
        <end position="318"/>
    </location>
</feature>
<dbReference type="CDD" id="cd18997">
    <property type="entry name" value="LGIC_ECD_nAChR"/>
    <property type="match status" value="1"/>
</dbReference>
<dbReference type="CDD" id="cd19051">
    <property type="entry name" value="LGIC_TM_cation"/>
    <property type="match status" value="1"/>
</dbReference>
<dbReference type="GO" id="GO:0004888">
    <property type="term" value="F:transmembrane signaling receptor activity"/>
    <property type="evidence" value="ECO:0007669"/>
    <property type="project" value="InterPro"/>
</dbReference>
<evidence type="ECO:0000256" key="10">
    <source>
        <dbReference type="ARBA" id="ARBA00023170"/>
    </source>
</evidence>
<dbReference type="GO" id="GO:0022848">
    <property type="term" value="F:acetylcholine-gated monoatomic cation-selective channel activity"/>
    <property type="evidence" value="ECO:0007669"/>
    <property type="project" value="InterPro"/>
</dbReference>
<dbReference type="PROSITE" id="PS00236">
    <property type="entry name" value="NEUROTR_ION_CHANNEL"/>
    <property type="match status" value="1"/>
</dbReference>
<keyword evidence="13 15" id="KW-0407">Ion channel</keyword>
<feature type="chain" id="PRO_5022249727" evidence="15">
    <location>
        <begin position="19"/>
        <end position="507"/>
    </location>
</feature>
<dbReference type="InterPro" id="IPR036734">
    <property type="entry name" value="Neur_chan_lig-bd_sf"/>
</dbReference>
<comment type="subcellular location">
    <subcellularLocation>
        <location evidence="14">Synaptic cell membrane</location>
        <topology evidence="14">Multi-pass membrane protein</topology>
    </subcellularLocation>
</comment>
<keyword evidence="4 15" id="KW-0812">Transmembrane</keyword>
<name>A0A2S1WM18_9ANNE</name>
<evidence type="ECO:0000256" key="1">
    <source>
        <dbReference type="ARBA" id="ARBA00009237"/>
    </source>
</evidence>
<dbReference type="FunFam" id="1.20.58.390:FF:000043">
    <property type="entry name" value="AcetylCholine Receptor"/>
    <property type="match status" value="1"/>
</dbReference>
<dbReference type="AlphaFoldDB" id="A0A2S1WM18"/>
<dbReference type="InterPro" id="IPR002394">
    <property type="entry name" value="Nicotinic_acetylcholine_rcpt"/>
</dbReference>
<keyword evidence="2 15" id="KW-0813">Transport</keyword>
<evidence type="ECO:0000256" key="11">
    <source>
        <dbReference type="ARBA" id="ARBA00023180"/>
    </source>
</evidence>
<dbReference type="Gene3D" id="1.20.58.390">
    <property type="entry name" value="Neurotransmitter-gated ion-channel transmembrane domain"/>
    <property type="match status" value="2"/>
</dbReference>
<dbReference type="InterPro" id="IPR006201">
    <property type="entry name" value="Neur_channel"/>
</dbReference>
<keyword evidence="11" id="KW-0325">Glycoprotein</keyword>
<dbReference type="PRINTS" id="PR00252">
    <property type="entry name" value="NRIONCHANNEL"/>
</dbReference>
<keyword evidence="6" id="KW-0770">Synapse</keyword>
<dbReference type="Pfam" id="PF02931">
    <property type="entry name" value="Neur_chan_LBD"/>
    <property type="match status" value="1"/>
</dbReference>
<evidence type="ECO:0000256" key="4">
    <source>
        <dbReference type="ARBA" id="ARBA00022692"/>
    </source>
</evidence>
<keyword evidence="15" id="KW-0732">Signal</keyword>
<dbReference type="SUPFAM" id="SSF63712">
    <property type="entry name" value="Nicotinic receptor ligand binding domain-like"/>
    <property type="match status" value="1"/>
</dbReference>